<organism evidence="2 3">
    <name type="scientific">Treponema parvum</name>
    <dbReference type="NCBI Taxonomy" id="138851"/>
    <lineage>
        <taxon>Bacteria</taxon>
        <taxon>Pseudomonadati</taxon>
        <taxon>Spirochaetota</taxon>
        <taxon>Spirochaetia</taxon>
        <taxon>Spirochaetales</taxon>
        <taxon>Treponemataceae</taxon>
        <taxon>Treponema</taxon>
    </lineage>
</organism>
<dbReference type="EMBL" id="CP054142">
    <property type="protein sequence ID" value="QTQ15010.1"/>
    <property type="molecule type" value="Genomic_DNA"/>
</dbReference>
<dbReference type="Proteomes" id="UP000671908">
    <property type="component" value="Chromosome"/>
</dbReference>
<keyword evidence="2" id="KW-0378">Hydrolase</keyword>
<gene>
    <name evidence="2" type="ORF">HRQ91_11380</name>
</gene>
<dbReference type="Pfam" id="PF12697">
    <property type="entry name" value="Abhydrolase_6"/>
    <property type="match status" value="1"/>
</dbReference>
<dbReference type="InterPro" id="IPR000073">
    <property type="entry name" value="AB_hydrolase_1"/>
</dbReference>
<evidence type="ECO:0000259" key="1">
    <source>
        <dbReference type="Pfam" id="PF12697"/>
    </source>
</evidence>
<name>A0A975F623_9SPIR</name>
<sequence length="394" mass="44527">MGGTMIQFKVGLYNLNDNANYNFQLNRLINWDGGDLDETAAVSRGIRTHDDWKHTLIRLGDNALKESRTENAIAYYRMSEFFMADGDGDKLAYYKKAVDLFYTYYADYFSSGTVELFDVPFGSIRLPVMHAKAGMSASHKTPKGTILLHGGNDSYFEELFFPMLYFAENGYDVYLFEGPGQGGVLRVQGATFTHEWEKPVTAIINHFGLDDVVIVGASLGGMLAPRAAAFEKRITRVIAWSVFPNFLHVALSDLPGAVQNFFKTLLRLRLKGIINAVLYSQVKKDPAFQWALNHGMHAYGAKSPYEWMQKMNDFQMLDIADKIDQDVLILQGAKDHFIDWHLYREEIDALTGAKSVTFRLFTDKEAASNHCQCGNSRLVLDTMLGWLETVRTPQ</sequence>
<protein>
    <submittedName>
        <fullName evidence="2">Alpha/beta fold hydrolase</fullName>
    </submittedName>
</protein>
<dbReference type="Gene3D" id="3.40.50.1820">
    <property type="entry name" value="alpha/beta hydrolase"/>
    <property type="match status" value="1"/>
</dbReference>
<reference evidence="2 3" key="1">
    <citation type="journal article" date="2021" name="Microbiol. Resour. Announc.">
        <title>Complete Genome Sequences of Three Human Oral Treponema parvum Isolates.</title>
        <authorList>
            <person name="Zeng H."/>
            <person name="Watt R.M."/>
        </authorList>
    </citation>
    <scope>NUCLEOTIDE SEQUENCE [LARGE SCALE GENOMIC DNA]</scope>
    <source>
        <strain evidence="2 3">ATCC 700770</strain>
    </source>
</reference>
<dbReference type="SUPFAM" id="SSF53474">
    <property type="entry name" value="alpha/beta-Hydrolases"/>
    <property type="match status" value="1"/>
</dbReference>
<dbReference type="AlphaFoldDB" id="A0A975F623"/>
<dbReference type="KEGG" id="tpav:HRQ91_11380"/>
<keyword evidence="3" id="KW-1185">Reference proteome</keyword>
<accession>A0A975F623</accession>
<dbReference type="GO" id="GO:0016787">
    <property type="term" value="F:hydrolase activity"/>
    <property type="evidence" value="ECO:0007669"/>
    <property type="project" value="UniProtKB-KW"/>
</dbReference>
<evidence type="ECO:0000313" key="3">
    <source>
        <dbReference type="Proteomes" id="UP000671908"/>
    </source>
</evidence>
<dbReference type="InterPro" id="IPR029058">
    <property type="entry name" value="AB_hydrolase_fold"/>
</dbReference>
<feature type="domain" description="AB hydrolase-1" evidence="1">
    <location>
        <begin position="146"/>
        <end position="347"/>
    </location>
</feature>
<proteinExistence type="predicted"/>
<evidence type="ECO:0000313" key="2">
    <source>
        <dbReference type="EMBL" id="QTQ15010.1"/>
    </source>
</evidence>